<accession>A0A183M805</accession>
<dbReference type="STRING" id="48269.A0A183M805"/>
<proteinExistence type="predicted"/>
<evidence type="ECO:0000313" key="2">
    <source>
        <dbReference type="Proteomes" id="UP000277204"/>
    </source>
</evidence>
<dbReference type="AlphaFoldDB" id="A0A183M805"/>
<dbReference type="EMBL" id="UZAI01007432">
    <property type="protein sequence ID" value="VDO99076.1"/>
    <property type="molecule type" value="Genomic_DNA"/>
</dbReference>
<dbReference type="PANTHER" id="PTHR47331">
    <property type="entry name" value="PHD-TYPE DOMAIN-CONTAINING PROTEIN"/>
    <property type="match status" value="1"/>
</dbReference>
<reference evidence="1 2" key="1">
    <citation type="submission" date="2018-11" db="EMBL/GenBank/DDBJ databases">
        <authorList>
            <consortium name="Pathogen Informatics"/>
        </authorList>
    </citation>
    <scope>NUCLEOTIDE SEQUENCE [LARGE SCALE GENOMIC DNA]</scope>
    <source>
        <strain evidence="1 2">Zambia</strain>
    </source>
</reference>
<protein>
    <submittedName>
        <fullName evidence="1">Uncharacterized protein</fullName>
    </submittedName>
</protein>
<keyword evidence="2" id="KW-1185">Reference proteome</keyword>
<dbReference type="PANTHER" id="PTHR47331:SF1">
    <property type="entry name" value="GAG-LIKE PROTEIN"/>
    <property type="match status" value="1"/>
</dbReference>
<name>A0A183M805_9TREM</name>
<organism evidence="1 2">
    <name type="scientific">Schistosoma margrebowiei</name>
    <dbReference type="NCBI Taxonomy" id="48269"/>
    <lineage>
        <taxon>Eukaryota</taxon>
        <taxon>Metazoa</taxon>
        <taxon>Spiralia</taxon>
        <taxon>Lophotrochozoa</taxon>
        <taxon>Platyhelminthes</taxon>
        <taxon>Trematoda</taxon>
        <taxon>Digenea</taxon>
        <taxon>Strigeidida</taxon>
        <taxon>Schistosomatoidea</taxon>
        <taxon>Schistosomatidae</taxon>
        <taxon>Schistosoma</taxon>
    </lineage>
</organism>
<dbReference type="Proteomes" id="UP000277204">
    <property type="component" value="Unassembled WGS sequence"/>
</dbReference>
<sequence>MLCEVVGCKRRHHKILHNTDPDTKKAHCNSIYSTGTYLRPVSVRLHGPTGHVNTYALFDNGSDTTLILSDVAKQVGISGTTTRLKISSVIGALSQNAELINFEIESLDKTNLIRIEGAYAIDNLPIKKAEIPPTDFQKRWKHLKGVRLLAITCDRVGLLLGVDVPEAHWVLDQRIGKPKQPYASLTMLGWALFGPTDQVSKTSVFTNCLEAKSSIEDDILKLFEHEFSENKYSYKIAMSPCDKAIVEITDKQTILFDRNYRVPIPWKVDWHSLPKNKHEKERRLIHLRKKLLKDEHFCKQYTNIY</sequence>
<gene>
    <name evidence="1" type="ORF">SMRZ_LOCUS12180</name>
</gene>
<evidence type="ECO:0000313" key="1">
    <source>
        <dbReference type="EMBL" id="VDO99076.1"/>
    </source>
</evidence>